<keyword evidence="2" id="KW-1133">Transmembrane helix</keyword>
<sequence>MRVIASPALRLSIAKVVLTTAVSVLGVTLIAVGVTVSMQPSTEQQQQQQRPLGAVHDGHRLPVPVAETIAQASAIALGGGALALYAHRSRPRHRPTILESPYLSKEYVVPAGVGLGAVVLTAAGVHRYRRRYTPQQNQPPPPSPTRQQARRYQRRAYPSPSPFVPPSRVDTPVPDDDEDPVPDAPGGPASNGANRGTSARGRAGANDNGHQPSSTSSTHRRASRPSSNARGSRSHSSRPRSHANGPEPGSNGPQPDSNGSTSDSNGFTPESNGSTPESNGSTPESNGSAPDRDGSELEGSPLELKLAEYKTRVTKGITLPHLEALMDAGERDRIPVKALAQTISAQWEALHPKLEERLNLVADNNRFMPVTADDVKKGDDNVKKLRRRCLLVLHSDKTTGQHLGHQMLRRGLMECIIASWDEYSASKASSASENPVDAVIQTAVNFAHAAKETFTNKAGQAFTKGVRNLRKSWFGNKRKSRRASGATTVAGNDSANMRAIVYRPGDDTEQ</sequence>
<evidence type="ECO:0000313" key="5">
    <source>
        <dbReference type="Proteomes" id="UP000039324"/>
    </source>
</evidence>
<evidence type="ECO:0000256" key="1">
    <source>
        <dbReference type="SAM" id="MobiDB-lite"/>
    </source>
</evidence>
<dbReference type="EMBL" id="CDSF01000109">
    <property type="protein sequence ID" value="CEP01145.1"/>
    <property type="molecule type" value="Genomic_DNA"/>
</dbReference>
<feature type="transmembrane region" description="Helical" evidence="2">
    <location>
        <begin position="12"/>
        <end position="34"/>
    </location>
</feature>
<evidence type="ECO:0000313" key="3">
    <source>
        <dbReference type="EMBL" id="CEP01145.1"/>
    </source>
</evidence>
<proteinExistence type="predicted"/>
<reference evidence="3 5" key="1">
    <citation type="submission" date="2015-02" db="EMBL/GenBank/DDBJ databases">
        <authorList>
            <person name="Chooi Y.-H."/>
        </authorList>
    </citation>
    <scope>NUCLEOTIDE SEQUENCE [LARGE SCALE GENOMIC DNA]</scope>
    <source>
        <strain evidence="3">E3</strain>
    </source>
</reference>
<name>A0A0G4J0S2_PLABS</name>
<feature type="compositionally biased region" description="Polar residues" evidence="1">
    <location>
        <begin position="251"/>
        <end position="288"/>
    </location>
</feature>
<protein>
    <submittedName>
        <fullName evidence="3">Uncharacterized protein</fullName>
    </submittedName>
</protein>
<dbReference type="Proteomes" id="UP000039324">
    <property type="component" value="Unassembled WGS sequence"/>
</dbReference>
<evidence type="ECO:0000313" key="4">
    <source>
        <dbReference type="EMBL" id="SPR01601.1"/>
    </source>
</evidence>
<feature type="region of interest" description="Disordered" evidence="1">
    <location>
        <begin position="131"/>
        <end position="298"/>
    </location>
</feature>
<gene>
    <name evidence="3" type="ORF">PBRA_008457</name>
    <name evidence="4" type="ORF">PLBR_LOCUS8816</name>
</gene>
<dbReference type="Proteomes" id="UP000290189">
    <property type="component" value="Unassembled WGS sequence"/>
</dbReference>
<feature type="transmembrane region" description="Helical" evidence="2">
    <location>
        <begin position="68"/>
        <end position="86"/>
    </location>
</feature>
<keyword evidence="2" id="KW-0812">Transmembrane</keyword>
<dbReference type="EMBL" id="OVEO01000018">
    <property type="protein sequence ID" value="SPR01601.1"/>
    <property type="molecule type" value="Genomic_DNA"/>
</dbReference>
<organism evidence="3 5">
    <name type="scientific">Plasmodiophora brassicae</name>
    <name type="common">Clubroot disease agent</name>
    <dbReference type="NCBI Taxonomy" id="37360"/>
    <lineage>
        <taxon>Eukaryota</taxon>
        <taxon>Sar</taxon>
        <taxon>Rhizaria</taxon>
        <taxon>Endomyxa</taxon>
        <taxon>Phytomyxea</taxon>
        <taxon>Plasmodiophorida</taxon>
        <taxon>Plasmodiophoridae</taxon>
        <taxon>Plasmodiophora</taxon>
    </lineage>
</organism>
<evidence type="ECO:0000256" key="2">
    <source>
        <dbReference type="SAM" id="Phobius"/>
    </source>
</evidence>
<feature type="transmembrane region" description="Helical" evidence="2">
    <location>
        <begin position="107"/>
        <end position="128"/>
    </location>
</feature>
<geneLocation type="mitochondrion" evidence="4"/>
<accession>A0A0G4J0S2</accession>
<evidence type="ECO:0000313" key="6">
    <source>
        <dbReference type="Proteomes" id="UP000290189"/>
    </source>
</evidence>
<reference evidence="4 6" key="2">
    <citation type="submission" date="2018-03" db="EMBL/GenBank/DDBJ databases">
        <authorList>
            <person name="Fogelqvist J."/>
        </authorList>
    </citation>
    <scope>NUCLEOTIDE SEQUENCE [LARGE SCALE GENOMIC DNA]</scope>
</reference>
<feature type="compositionally biased region" description="Basic residues" evidence="1">
    <location>
        <begin position="232"/>
        <end position="241"/>
    </location>
</feature>
<dbReference type="AlphaFoldDB" id="A0A0G4J0S2"/>
<keyword evidence="2" id="KW-0472">Membrane</keyword>
<keyword evidence="4" id="KW-0496">Mitochondrion</keyword>
<keyword evidence="5" id="KW-1185">Reference proteome</keyword>